<evidence type="ECO:0008006" key="3">
    <source>
        <dbReference type="Google" id="ProtNLM"/>
    </source>
</evidence>
<reference evidence="1 2" key="1">
    <citation type="submission" date="2017-06" db="EMBL/GenBank/DDBJ databases">
        <authorList>
            <person name="Varghese N."/>
            <person name="Submissions S."/>
        </authorList>
    </citation>
    <scope>NUCLEOTIDE SEQUENCE [LARGE SCALE GENOMIC DNA]</scope>
    <source>
        <strain evidence="1 2">DSM 19840</strain>
    </source>
</reference>
<organism evidence="1 2">
    <name type="scientific">Maribacter sedimenticola</name>
    <dbReference type="NCBI Taxonomy" id="228956"/>
    <lineage>
        <taxon>Bacteria</taxon>
        <taxon>Pseudomonadati</taxon>
        <taxon>Bacteroidota</taxon>
        <taxon>Flavobacteriia</taxon>
        <taxon>Flavobacteriales</taxon>
        <taxon>Flavobacteriaceae</taxon>
        <taxon>Maribacter</taxon>
    </lineage>
</organism>
<sequence length="282" mass="30576">MTVFIINGVFVRFYSTTLQANNMKKVTLILRKLSAVLPVLFLAYSCSDDNAMDEEAVITETELQAVLTTDDYLDGVDLALYNMSSAQGSSGKSSNEECYTAEYTDTGYTAVFNNCVLNGTDQVNGTLTVTYDLQGEEGSFTASYVDFYIGEIKVNGSRSYVFSGNDNESAITFEVTSDITVEMEDGSIISDNGRKSTTITFDETASYSVTGEWTVVYEGNTYKIEVNSPLKSDLGCTYIAAGDLDISKNGLTVNVAFGDGTCDDSATMTYPNGVQETITLKD</sequence>
<dbReference type="EMBL" id="FZNV01000002">
    <property type="protein sequence ID" value="SNR46777.1"/>
    <property type="molecule type" value="Genomic_DNA"/>
</dbReference>
<proteinExistence type="predicted"/>
<keyword evidence="2" id="KW-1185">Reference proteome</keyword>
<evidence type="ECO:0000313" key="2">
    <source>
        <dbReference type="Proteomes" id="UP000198337"/>
    </source>
</evidence>
<dbReference type="Proteomes" id="UP000198337">
    <property type="component" value="Unassembled WGS sequence"/>
</dbReference>
<protein>
    <recommendedName>
        <fullName evidence="3">Lipocalin-like domain-containing protein</fullName>
    </recommendedName>
</protein>
<comment type="caution">
    <text evidence="1">The sequence shown here is derived from an EMBL/GenBank/DDBJ whole genome shotgun (WGS) entry which is preliminary data.</text>
</comment>
<gene>
    <name evidence="1" type="ORF">SAMN04488009_1973</name>
</gene>
<name>A0ABY1SGQ5_9FLAO</name>
<accession>A0ABY1SGQ5</accession>
<evidence type="ECO:0000313" key="1">
    <source>
        <dbReference type="EMBL" id="SNR46777.1"/>
    </source>
</evidence>